<evidence type="ECO:0000259" key="3">
    <source>
        <dbReference type="Pfam" id="PF00155"/>
    </source>
</evidence>
<dbReference type="InterPro" id="IPR050478">
    <property type="entry name" value="Ethylene_sulfur-biosynth"/>
</dbReference>
<dbReference type="SUPFAM" id="SSF53383">
    <property type="entry name" value="PLP-dependent transferases"/>
    <property type="match status" value="1"/>
</dbReference>
<dbReference type="CDD" id="cd00609">
    <property type="entry name" value="AAT_like"/>
    <property type="match status" value="1"/>
</dbReference>
<organism evidence="4 5">
    <name type="scientific">Aspergillus eucalypticola (strain CBS 122712 / IBT 29274)</name>
    <dbReference type="NCBI Taxonomy" id="1448314"/>
    <lineage>
        <taxon>Eukaryota</taxon>
        <taxon>Fungi</taxon>
        <taxon>Dikarya</taxon>
        <taxon>Ascomycota</taxon>
        <taxon>Pezizomycotina</taxon>
        <taxon>Eurotiomycetes</taxon>
        <taxon>Eurotiomycetidae</taxon>
        <taxon>Eurotiales</taxon>
        <taxon>Aspergillaceae</taxon>
        <taxon>Aspergillus</taxon>
        <taxon>Aspergillus subgen. Circumdati</taxon>
    </lineage>
</organism>
<dbReference type="InterPro" id="IPR004838">
    <property type="entry name" value="NHTrfase_class1_PyrdxlP-BS"/>
</dbReference>
<dbReference type="GO" id="GO:0030170">
    <property type="term" value="F:pyridoxal phosphate binding"/>
    <property type="evidence" value="ECO:0007669"/>
    <property type="project" value="InterPro"/>
</dbReference>
<dbReference type="InterPro" id="IPR015422">
    <property type="entry name" value="PyrdxlP-dep_Trfase_small"/>
</dbReference>
<dbReference type="GO" id="GO:0008483">
    <property type="term" value="F:transaminase activity"/>
    <property type="evidence" value="ECO:0007669"/>
    <property type="project" value="TreeGrafter"/>
</dbReference>
<dbReference type="Pfam" id="PF00155">
    <property type="entry name" value="Aminotran_1_2"/>
    <property type="match status" value="1"/>
</dbReference>
<dbReference type="Gene3D" id="3.90.1150.10">
    <property type="entry name" value="Aspartate Aminotransferase, domain 1"/>
    <property type="match status" value="1"/>
</dbReference>
<evidence type="ECO:0000313" key="5">
    <source>
        <dbReference type="Proteomes" id="UP000246171"/>
    </source>
</evidence>
<feature type="domain" description="Aminotransferase class I/classII large" evidence="3">
    <location>
        <begin position="71"/>
        <end position="390"/>
    </location>
</feature>
<dbReference type="Gene3D" id="3.40.640.10">
    <property type="entry name" value="Type I PLP-dependent aspartate aminotransferase-like (Major domain)"/>
    <property type="match status" value="1"/>
</dbReference>
<dbReference type="GeneID" id="37055466"/>
<dbReference type="Proteomes" id="UP000246171">
    <property type="component" value="Unassembled WGS sequence"/>
</dbReference>
<dbReference type="InterPro" id="IPR015421">
    <property type="entry name" value="PyrdxlP-dep_Trfase_major"/>
</dbReference>
<dbReference type="EMBL" id="MSFU01000028">
    <property type="protein sequence ID" value="PWY65058.1"/>
    <property type="molecule type" value="Genomic_DNA"/>
</dbReference>
<dbReference type="PRINTS" id="PR00753">
    <property type="entry name" value="ACCSYNTHASE"/>
</dbReference>
<proteinExistence type="inferred from homology"/>
<dbReference type="OrthoDB" id="7042322at2759"/>
<sequence>MDLQQREEGRLSQRGERSVELGGALKGFRDILDNLCHPELNPDGYVSLGIAENLLMHDEMTEFANSRANGSAGSKRLRAAVARFLNRNFHPHLSVETSHVSVLSGITKANEMLAWLIADPGDAFLLGRPYYGTFPMDYMARASVKTVGVDFGHTDPSSVDALAHYEDALLQAKIDGVVVKALMLCSPHNPLGRCFAPEVLKAFLAFCQKHQIHIISDEVYALSVWHNRTAPDAPTFTSLLSIDLTGIIDPGLVHVLWGMSKDFGANGLRLGFLVDQGNNLLETSFSSLSLFSCPSSASDHIATIVLEDDQFTESFIRTNKQRLSRNYEFVTEGQSGIFILWADLRKASGVRGPRHVNNESSLSTRLLSKKVYLAEGELFGGEPGWFRIVFSQPKAY</sequence>
<dbReference type="RefSeq" id="XP_025384290.1">
    <property type="nucleotide sequence ID" value="XM_025533504.1"/>
</dbReference>
<dbReference type="VEuPathDB" id="FungiDB:BO83DRAFT_402016"/>
<keyword evidence="5" id="KW-1185">Reference proteome</keyword>
<accession>A0A317UVJ4</accession>
<dbReference type="AlphaFoldDB" id="A0A317UVJ4"/>
<reference evidence="4" key="1">
    <citation type="submission" date="2016-12" db="EMBL/GenBank/DDBJ databases">
        <title>The genomes of Aspergillus section Nigri reveals drivers in fungal speciation.</title>
        <authorList>
            <consortium name="DOE Joint Genome Institute"/>
            <person name="Vesth T.C."/>
            <person name="Nybo J."/>
            <person name="Theobald S."/>
            <person name="Brandl J."/>
            <person name="Frisvad J.C."/>
            <person name="Nielsen K.F."/>
            <person name="Lyhne E.K."/>
            <person name="Kogle M.E."/>
            <person name="Kuo A."/>
            <person name="Riley R."/>
            <person name="Clum A."/>
            <person name="Nolan M."/>
            <person name="Lipzen A."/>
            <person name="Salamov A."/>
            <person name="Henrissat B."/>
            <person name="Wiebenga A."/>
            <person name="De vries R.P."/>
            <person name="Grigoriev I.V."/>
            <person name="Mortensen U.H."/>
            <person name="Andersen M.R."/>
            <person name="Baker S.E."/>
        </authorList>
    </citation>
    <scope>NUCLEOTIDE SEQUENCE</scope>
    <source>
        <strain evidence="4">CBS 122712</strain>
    </source>
</reference>
<evidence type="ECO:0000256" key="2">
    <source>
        <dbReference type="ARBA" id="ARBA00022898"/>
    </source>
</evidence>
<name>A0A317UVJ4_ASPEC</name>
<dbReference type="PANTHER" id="PTHR43795:SF39">
    <property type="entry name" value="AMINOTRANSFERASE CLASS I_CLASSII DOMAIN-CONTAINING PROTEIN"/>
    <property type="match status" value="1"/>
</dbReference>
<dbReference type="PROSITE" id="PS00105">
    <property type="entry name" value="AA_TRANSFER_CLASS_1"/>
    <property type="match status" value="1"/>
</dbReference>
<protein>
    <submittedName>
        <fullName evidence="4">PLP-dependent transferase</fullName>
    </submittedName>
</protein>
<comment type="caution">
    <text evidence="4">The sequence shown here is derived from an EMBL/GenBank/DDBJ whole genome shotgun (WGS) entry which is preliminary data.</text>
</comment>
<comment type="similarity">
    <text evidence="1">Belongs to the class-I pyridoxal-phosphate-dependent aminotransferase family.</text>
</comment>
<dbReference type="GO" id="GO:0006520">
    <property type="term" value="P:amino acid metabolic process"/>
    <property type="evidence" value="ECO:0007669"/>
    <property type="project" value="TreeGrafter"/>
</dbReference>
<dbReference type="PANTHER" id="PTHR43795">
    <property type="entry name" value="BIFUNCTIONAL ASPARTATE AMINOTRANSFERASE AND GLUTAMATE/ASPARTATE-PREPHENATE AMINOTRANSFERASE-RELATED"/>
    <property type="match status" value="1"/>
</dbReference>
<evidence type="ECO:0000313" key="4">
    <source>
        <dbReference type="EMBL" id="PWY65058.1"/>
    </source>
</evidence>
<dbReference type="InterPro" id="IPR015424">
    <property type="entry name" value="PyrdxlP-dep_Trfase"/>
</dbReference>
<evidence type="ECO:0000256" key="1">
    <source>
        <dbReference type="ARBA" id="ARBA00007441"/>
    </source>
</evidence>
<gene>
    <name evidence="4" type="ORF">BO83DRAFT_402016</name>
</gene>
<keyword evidence="4" id="KW-0808">Transferase</keyword>
<dbReference type="InterPro" id="IPR004839">
    <property type="entry name" value="Aminotransferase_I/II_large"/>
</dbReference>
<keyword evidence="2" id="KW-0663">Pyridoxal phosphate</keyword>